<reference evidence="1" key="1">
    <citation type="journal article" date="2015" name="Nature">
        <title>Complex archaea that bridge the gap between prokaryotes and eukaryotes.</title>
        <authorList>
            <person name="Spang A."/>
            <person name="Saw J.H."/>
            <person name="Jorgensen S.L."/>
            <person name="Zaremba-Niedzwiedzka K."/>
            <person name="Martijn J."/>
            <person name="Lind A.E."/>
            <person name="van Eijk R."/>
            <person name="Schleper C."/>
            <person name="Guy L."/>
            <person name="Ettema T.J."/>
        </authorList>
    </citation>
    <scope>NUCLEOTIDE SEQUENCE</scope>
</reference>
<name>A0A0F9BXF2_9ZZZZ</name>
<accession>A0A0F9BXF2</accession>
<dbReference type="EMBL" id="LAZR01035777">
    <property type="protein sequence ID" value="KKL26605.1"/>
    <property type="molecule type" value="Genomic_DNA"/>
</dbReference>
<gene>
    <name evidence="1" type="ORF">LCGC14_2393620</name>
</gene>
<organism evidence="1">
    <name type="scientific">marine sediment metagenome</name>
    <dbReference type="NCBI Taxonomy" id="412755"/>
    <lineage>
        <taxon>unclassified sequences</taxon>
        <taxon>metagenomes</taxon>
        <taxon>ecological metagenomes</taxon>
    </lineage>
</organism>
<proteinExistence type="predicted"/>
<feature type="non-terminal residue" evidence="1">
    <location>
        <position position="1"/>
    </location>
</feature>
<feature type="non-terminal residue" evidence="1">
    <location>
        <position position="538"/>
    </location>
</feature>
<comment type="caution">
    <text evidence="1">The sequence shown here is derived from an EMBL/GenBank/DDBJ whole genome shotgun (WGS) entry which is preliminary data.</text>
</comment>
<protein>
    <submittedName>
        <fullName evidence="1">Uncharacterized protein</fullName>
    </submittedName>
</protein>
<evidence type="ECO:0000313" key="1">
    <source>
        <dbReference type="EMBL" id="KKL26605.1"/>
    </source>
</evidence>
<sequence>LADPPSAGFGGFALGVGVEMIDETLHTLMNPIMKIMGRSINKKARETWLTSQQVNKLFRQGKVKEDFWELVIASEGYEDILGKFLYESEMPYPSIPDLVLYSRYHGDPDAPWGEIQNWFDIPARDWPVWKWLSQQRLTTLQVQTLFRRGLINEYELPEKLARIGWSSDDRGLIQELGWSIPNAMLLVQGDLQQKRSAENILADISIADINPEYAQSYLDAILTKPASQDIIAYELRRDPELSNVGRELKRIGIHDDYIPLYRELAYQIPPIADIITMAVREAFTPSIAAKFGQYEDFPKPLETWAGKKGLSPDWAKRYWAAHWSLPSPQQGFEMLHRGVINRDELDMLLRALDVMPFWRERLTGIAFRRLTRVDIRRMYRVGVMTEKEVYEAYVELGYNERDSRRMSDFTVKQTLATQSKFTARDIINAYSKYIINRSEAQSLLIEVGVKSENISFIISTANYKREWARTDSKITAIRNLYKKEVYDDNKARSELLRLDLPAERVDVLMEQWYIDEKDKPPRYWTTAQTLSFIEKGLI</sequence>
<dbReference type="AlphaFoldDB" id="A0A0F9BXF2"/>